<reference evidence="1 2" key="1">
    <citation type="submission" date="2016-04" db="EMBL/GenBank/DDBJ databases">
        <title>Genome analyses suggest a sexual origin of heterokaryosis in a supposedly ancient asexual fungus.</title>
        <authorList>
            <person name="Ropars J."/>
            <person name="Sedzielewska K."/>
            <person name="Noel J."/>
            <person name="Charron P."/>
            <person name="Farinelli L."/>
            <person name="Marton T."/>
            <person name="Kruger M."/>
            <person name="Pelin A."/>
            <person name="Brachmann A."/>
            <person name="Corradi N."/>
        </authorList>
    </citation>
    <scope>NUCLEOTIDE SEQUENCE [LARGE SCALE GENOMIC DNA]</scope>
    <source>
        <strain evidence="1 2">C2</strain>
    </source>
</reference>
<organism evidence="1 2">
    <name type="scientific">Rhizophagus irregularis</name>
    <dbReference type="NCBI Taxonomy" id="588596"/>
    <lineage>
        <taxon>Eukaryota</taxon>
        <taxon>Fungi</taxon>
        <taxon>Fungi incertae sedis</taxon>
        <taxon>Mucoromycota</taxon>
        <taxon>Glomeromycotina</taxon>
        <taxon>Glomeromycetes</taxon>
        <taxon>Glomerales</taxon>
        <taxon>Glomeraceae</taxon>
        <taxon>Rhizophagus</taxon>
    </lineage>
</organism>
<accession>A0A2N1MKI5</accession>
<reference evidence="1 2" key="2">
    <citation type="submission" date="2017-10" db="EMBL/GenBank/DDBJ databases">
        <title>Extensive intraspecific genome diversity in a model arbuscular mycorrhizal fungus.</title>
        <authorList>
            <person name="Chen E.C.H."/>
            <person name="Morin E."/>
            <person name="Baudet D."/>
            <person name="Noel J."/>
            <person name="Ndikumana S."/>
            <person name="Charron P."/>
            <person name="St-Onge C."/>
            <person name="Giorgi J."/>
            <person name="Grigoriev I.V."/>
            <person name="Roux C."/>
            <person name="Martin F.M."/>
            <person name="Corradi N."/>
        </authorList>
    </citation>
    <scope>NUCLEOTIDE SEQUENCE [LARGE SCALE GENOMIC DNA]</scope>
    <source>
        <strain evidence="1 2">C2</strain>
    </source>
</reference>
<proteinExistence type="predicted"/>
<dbReference type="Proteomes" id="UP000233469">
    <property type="component" value="Unassembled WGS sequence"/>
</dbReference>
<sequence>MDIRADEKKITDLLLAAKFDYNECIKALLEGADPGITDRNEIMIRMRRLDYYKNCYKQKLIRETTEGLWYISKKLLEVEESVITAEDNEIFRSLYHENSFGQTPTDIVIQMFLSLTTNSFGLNQLYHNQHIHNQQRAAKSFNLMVPKYLPRNQGNPLAVRVNVKFDAV</sequence>
<name>A0A2N1MKI5_9GLOM</name>
<comment type="caution">
    <text evidence="1">The sequence shown here is derived from an EMBL/GenBank/DDBJ whole genome shotgun (WGS) entry which is preliminary data.</text>
</comment>
<dbReference type="VEuPathDB" id="FungiDB:FUN_001962"/>
<gene>
    <name evidence="1" type="ORF">RhiirC2_790797</name>
</gene>
<protein>
    <submittedName>
        <fullName evidence="1">Uncharacterized protein</fullName>
    </submittedName>
</protein>
<dbReference type="AlphaFoldDB" id="A0A2N1MKI5"/>
<dbReference type="VEuPathDB" id="FungiDB:RhiirA1_467310"/>
<evidence type="ECO:0000313" key="2">
    <source>
        <dbReference type="Proteomes" id="UP000233469"/>
    </source>
</evidence>
<dbReference type="EMBL" id="LLXL01002009">
    <property type="protein sequence ID" value="PKK62145.1"/>
    <property type="molecule type" value="Genomic_DNA"/>
</dbReference>
<evidence type="ECO:0000313" key="1">
    <source>
        <dbReference type="EMBL" id="PKK62145.1"/>
    </source>
</evidence>